<evidence type="ECO:0000259" key="8">
    <source>
        <dbReference type="PROSITE" id="PS50259"/>
    </source>
</evidence>
<dbReference type="InterPro" id="IPR028082">
    <property type="entry name" value="Peripla_BP_I"/>
</dbReference>
<accession>A0AAV4IVQ2</accession>
<keyword evidence="3 7" id="KW-1133">Transmembrane helix</keyword>
<feature type="domain" description="G-protein coupled receptors family 3 profile" evidence="8">
    <location>
        <begin position="2646"/>
        <end position="2832"/>
    </location>
</feature>
<dbReference type="CDD" id="cd13953">
    <property type="entry name" value="7tm_classC_mGluR-like"/>
    <property type="match status" value="1"/>
</dbReference>
<keyword evidence="4 7" id="KW-0472">Membrane</keyword>
<evidence type="ECO:0000256" key="1">
    <source>
        <dbReference type="ARBA" id="ARBA00004141"/>
    </source>
</evidence>
<feature type="transmembrane region" description="Helical" evidence="7">
    <location>
        <begin position="2807"/>
        <end position="2830"/>
    </location>
</feature>
<dbReference type="PANTHER" id="PTHR24060">
    <property type="entry name" value="METABOTROPIC GLUTAMATE RECEPTOR"/>
    <property type="match status" value="1"/>
</dbReference>
<keyword evidence="6" id="KW-0325">Glycoprotein</keyword>
<gene>
    <name evidence="9" type="ORF">ElyMa_003138000</name>
</gene>
<dbReference type="Proteomes" id="UP000762676">
    <property type="component" value="Unassembled WGS sequence"/>
</dbReference>
<evidence type="ECO:0000256" key="5">
    <source>
        <dbReference type="ARBA" id="ARBA00023170"/>
    </source>
</evidence>
<reference evidence="9 10" key="1">
    <citation type="journal article" date="2021" name="Elife">
        <title>Chloroplast acquisition without the gene transfer in kleptoplastic sea slugs, Plakobranchus ocellatus.</title>
        <authorList>
            <person name="Maeda T."/>
            <person name="Takahashi S."/>
            <person name="Yoshida T."/>
            <person name="Shimamura S."/>
            <person name="Takaki Y."/>
            <person name="Nagai Y."/>
            <person name="Toyoda A."/>
            <person name="Suzuki Y."/>
            <person name="Arimoto A."/>
            <person name="Ishii H."/>
            <person name="Satoh N."/>
            <person name="Nishiyama T."/>
            <person name="Hasebe M."/>
            <person name="Maruyama T."/>
            <person name="Minagawa J."/>
            <person name="Obokata J."/>
            <person name="Shigenobu S."/>
        </authorList>
    </citation>
    <scope>NUCLEOTIDE SEQUENCE [LARGE SCALE GENOMIC DNA]</scope>
</reference>
<comment type="subcellular location">
    <subcellularLocation>
        <location evidence="1">Membrane</location>
        <topology evidence="1">Multi-pass membrane protein</topology>
    </subcellularLocation>
</comment>
<feature type="non-terminal residue" evidence="9">
    <location>
        <position position="2832"/>
    </location>
</feature>
<evidence type="ECO:0000256" key="7">
    <source>
        <dbReference type="SAM" id="Phobius"/>
    </source>
</evidence>
<feature type="transmembrane region" description="Helical" evidence="7">
    <location>
        <begin position="2716"/>
        <end position="2737"/>
    </location>
</feature>
<keyword evidence="10" id="KW-1185">Reference proteome</keyword>
<evidence type="ECO:0000256" key="2">
    <source>
        <dbReference type="ARBA" id="ARBA00022692"/>
    </source>
</evidence>
<evidence type="ECO:0000256" key="4">
    <source>
        <dbReference type="ARBA" id="ARBA00023136"/>
    </source>
</evidence>
<evidence type="ECO:0000256" key="3">
    <source>
        <dbReference type="ARBA" id="ARBA00022989"/>
    </source>
</evidence>
<dbReference type="PROSITE" id="PS50259">
    <property type="entry name" value="G_PROTEIN_RECEP_F3_4"/>
    <property type="match status" value="1"/>
</dbReference>
<dbReference type="InterPro" id="IPR017978">
    <property type="entry name" value="GPCR_3_C"/>
</dbReference>
<evidence type="ECO:0000313" key="9">
    <source>
        <dbReference type="EMBL" id="GFS13478.1"/>
    </source>
</evidence>
<name>A0AAV4IVQ2_9GAST</name>
<dbReference type="Pfam" id="PF00003">
    <property type="entry name" value="7tm_3"/>
    <property type="match status" value="1"/>
</dbReference>
<keyword evidence="2 7" id="KW-0812">Transmembrane</keyword>
<comment type="caution">
    <text evidence="9">The sequence shown here is derived from an EMBL/GenBank/DDBJ whole genome shotgun (WGS) entry which is preliminary data.</text>
</comment>
<dbReference type="InterPro" id="IPR001828">
    <property type="entry name" value="ANF_lig-bd_rcpt"/>
</dbReference>
<proteinExistence type="predicted"/>
<dbReference type="EMBL" id="BMAT01006481">
    <property type="protein sequence ID" value="GFS13478.1"/>
    <property type="molecule type" value="Genomic_DNA"/>
</dbReference>
<evidence type="ECO:0000313" key="10">
    <source>
        <dbReference type="Proteomes" id="UP000762676"/>
    </source>
</evidence>
<feature type="transmembrane region" description="Helical" evidence="7">
    <location>
        <begin position="2649"/>
        <end position="2671"/>
    </location>
</feature>
<dbReference type="InterPro" id="IPR000337">
    <property type="entry name" value="GPCR_3"/>
</dbReference>
<feature type="transmembrane region" description="Helical" evidence="7">
    <location>
        <begin position="2757"/>
        <end position="2780"/>
    </location>
</feature>
<dbReference type="PRINTS" id="PR00248">
    <property type="entry name" value="GPCRMGR"/>
</dbReference>
<dbReference type="SUPFAM" id="SSF53822">
    <property type="entry name" value="Periplasmic binding protein-like I"/>
    <property type="match status" value="5"/>
</dbReference>
<protein>
    <submittedName>
        <fullName evidence="9">Metabotropic glutamate receptor 3</fullName>
    </submittedName>
</protein>
<dbReference type="GO" id="GO:0016020">
    <property type="term" value="C:membrane"/>
    <property type="evidence" value="ECO:0007669"/>
    <property type="project" value="UniProtKB-SubCell"/>
</dbReference>
<evidence type="ECO:0000256" key="6">
    <source>
        <dbReference type="ARBA" id="ARBA00023180"/>
    </source>
</evidence>
<dbReference type="GO" id="GO:0004930">
    <property type="term" value="F:G protein-coupled receptor activity"/>
    <property type="evidence" value="ECO:0007669"/>
    <property type="project" value="InterPro"/>
</dbReference>
<dbReference type="Pfam" id="PF01094">
    <property type="entry name" value="ANF_receptor"/>
    <property type="match status" value="5"/>
</dbReference>
<feature type="transmembrane region" description="Helical" evidence="7">
    <location>
        <begin position="2683"/>
        <end position="2704"/>
    </location>
</feature>
<keyword evidence="5 9" id="KW-0675">Receptor</keyword>
<dbReference type="Gene3D" id="3.40.50.2300">
    <property type="match status" value="10"/>
</dbReference>
<organism evidence="9 10">
    <name type="scientific">Elysia marginata</name>
    <dbReference type="NCBI Taxonomy" id="1093978"/>
    <lineage>
        <taxon>Eukaryota</taxon>
        <taxon>Metazoa</taxon>
        <taxon>Spiralia</taxon>
        <taxon>Lophotrochozoa</taxon>
        <taxon>Mollusca</taxon>
        <taxon>Gastropoda</taxon>
        <taxon>Heterobranchia</taxon>
        <taxon>Euthyneura</taxon>
        <taxon>Panpulmonata</taxon>
        <taxon>Sacoglossa</taxon>
        <taxon>Placobranchoidea</taxon>
        <taxon>Plakobranchidae</taxon>
        <taxon>Elysia</taxon>
    </lineage>
</organism>
<dbReference type="InterPro" id="IPR050726">
    <property type="entry name" value="mGluR"/>
</dbReference>
<sequence length="2832" mass="313920">MDCYFRIDSYQGVHPKGLDDREIGCNSSSKTFREPADGLTFLRCSHSFYAFSCPLPSQKTIMALLLPKLWLSVAITLLMLGSTWAQQNLRQQTCSRDQTATIQPDAAAWLGGIISLNMPGTGGYGCGGQYGSMQAYEAIRWVLDQLNKKDVLIQTELVTDYYVPGIPLGLKMKNYCLNDFSAQAAVASIFPEFSGDDDSCTPLQNNFTLGIVGPSASDAAMLLSDTTKPYNIPLVSYEATATQLTTPGMYTNFMRTISPDGPLIQVIVEILMKMKWDRTIIVYDSGVYGRSAYSDLHAQLVAKGICLTAGIMVEDKQLSTAPTILNRVLSNSARDAGTGDLTGVIFFGSPSYAQELLKAGNDQLQAGAGLLQWLFVDFPLYAQFDAAQIYQRGIISVSPAFRFMVEFEDHWVRIDENNPSPENPWFQEWFESTYSCKFSATGVERDCSTIFPGNTEEEREAGKRAVYQQDQYVEAAVMAVFTYARALRTAQMTKCGSVSGVCPALRDMSREEFHEDFLKKVDFTFTATERVPSLASRNVQPYNAPKHLSFTSEGDISDPSYFIWNYNNVNTGVGQNTFAFRRVGSYISNRLNLDLSALALYDDDRQVRLDPVPASPCPAGGCNSCLGLPADLNYYYRPGDVVINGIFSLHKSGTSPISCGDAMSANQYQYLQAMIYAVDRVNSDPNVLPNVRLGGLGIDDCSSPILGQAFLAQLERGNIMVKDQAGVELDPRTIEAYTAAHTTPLTIPLASAMNQLKRPLVGYRAGGAELDDTMKYPYYIHAMPCEEEEIKAIILMLKRFNWMYVQIIVSPEYYSHDAEMTFRRLAAKEGICIIAKHNIGTMPEDVDSALRGVGLNPGTHPVVALLDTKENRRLLEGLTRNRNIEIGNSFALITTTRMGREESVVRRLEEVANNVVSLSHQHSDLTTFQQYLRGLNVTSYNENPWFEEWFQAVHNCSTTGSAGTMAQCDVSKSVVDGGHFHLLYQVDSVINSVYAIARGLDATLTQYCGAGYRSVCSAFLTAANRGEVLVGHIKRVNFPIEDTRPVARFSFIGNDPYVPFYINQFEYDNTQVPVRREFRQIGDVNPWTQTLNLPEMPLSTSVPTCPAPCLACLYMFNHLNYWYVPGDMVIGAIFDIHYKGSGPYNCGGLRAKNGALYTEVFNFALQRINSGTASVRLNGVTLGGLSFDGCSNPPRTSAIINRVHTGMEIRASNHGRQFMTRDLISWITYDSQSTVAAASLLKSLSMPIVSPGATSMKLNDKQEFSTFFRTIPSDTVIVRGMAKFVQEMGWRYVITLNSPEMASRESRDYFRELLAGYGICITASYEFVTDGSMGVIWGDIADAETQVVAIFADPDLYIEEFLEDKPPSARVIFVANRPWGGIALRKNNIKDSVTFALKTPVISDFTNYLAQRYPQSVDNPWFGAIYEELFDCNLPGSFLKPRTCSNSSIISYADWEQDIWTLTTINAVYALADAVDRTLKEKCGAAYNGVCESFMYASNIQATIMAKMDILNFTDISSQFFEFMEREANRGFELMRYTSSGTTEKKGMLDRAGSLTIDNKAQLMTDYQGIQSACSVACTECSSTNGNLQDFTMLSGDVYIIGLFDVHKKGSGPFTCGEINDKHGLPLLEAFNFAIEYVNSRKGIFRDKLSGIRLGGIGLDTCQSPSQAANLVANIQSGNIKLTKDDITVLPQSIEAYIGPMETESTLRVADILSQLAVPQISYGATGVELLDMDRYSYFLRSVPADDKQARAVISYLKKFKYNNIQVVRSFDEIGEPGWEEFRKLALANKICVKVNYLAGERGSVAGDAESIVNNIAARDDAAVVILWMKNPVPVLEAANSKVDVREKFMFIATDKWGADPTVLTNPNLAMLLKNRKLVILDVETADIPLFDEYLETKTPDNYKRNPWFKDFHEDFQKCFWDTPSGGRNQACDKSSTIPRADHYVQDPYVLYVINAVFSVADGIDRAQRELCTFSGGYQSGLCNKYVTSGERSQEVMKGLRQVNFTDDTHQPFFYTEDGQSDRGFHIYNITNVGGPGTAFRYENVGSYNDSHFLKLDITYDPTVSASCDADGTNPQVPDCVCKFPPDLPSRYMLSDDGGRGLTLVYVGDVHRPAPSPGLGCGPINTGPDLQKLLAFFYAIHRINSNRDFTLPDSIKLDGLALDSCTHGMRLGQDVYNVLSGNALCESDASGLLVSPASIAAFIVDKDHNALPISSMLTQQRITTISPTASITQLQDDRVHPYFLSIRGSYEETAAAMLTIAKDVGWDYLSTIYTDSMEYHSAKDALLKHSQRMSTCVGEATPLSTAATLDDAKATLERLSAQVGARAVAMFVSPQHMRLLLQASQALGLTGRFAWLVPADWAHDGNNIQGLEPEIAGSLRLETRSAVLADFNDYIRNLTFNNHLGIPEDWFLEIYETIHQCNIINLQDLSQTRRRRFPEACSKTEKIRAGSPILDQDPGVLQVILAVYSAALGLNNIPECEDSNNNQDIAACLQLLGNRRLELIRDGVAGVEFDVLPQLLGNQTFRFSFDEEGKGRGGIIIKNFQASSGDNNYIAMPVGSYIDGLLTLDKSLYAARNLFTRGSWPSSACAPGTVCRCQLPMGRNWTYAPSNVFDPSSVKVNEQYIHPETGELVRVDKIPGATDRFEDTWAIIVTVLACIGAVVSFALFLYLLVMYPVRGGTSILGFMLTFGIVMLYLMVLAFVAHANRNICGIRRFGLGFVYSFVYASLLVKLVDCWRVRGKNEAYPAKYSKLGRPLGLFFVTFFLVLIQVMINAEWLVLRHPGTERIFYDDKYWPRCSPEDFYDEALVLSLCYVMVLIVAGIGIAALSFTT</sequence>